<dbReference type="Pfam" id="PF06749">
    <property type="entry name" value="DUF1218"/>
    <property type="match status" value="1"/>
</dbReference>
<dbReference type="EMBL" id="CAKOAT010595153">
    <property type="protein sequence ID" value="CAH8383632.1"/>
    <property type="molecule type" value="Genomic_DNA"/>
</dbReference>
<feature type="transmembrane region" description="Helical" evidence="7">
    <location>
        <begin position="7"/>
        <end position="27"/>
    </location>
</feature>
<name>A0ABC8LJB6_ERUVS</name>
<dbReference type="AlphaFoldDB" id="A0ABC8LJB6"/>
<organism evidence="8 9">
    <name type="scientific">Eruca vesicaria subsp. sativa</name>
    <name type="common">Garden rocket</name>
    <name type="synonym">Eruca sativa</name>
    <dbReference type="NCBI Taxonomy" id="29727"/>
    <lineage>
        <taxon>Eukaryota</taxon>
        <taxon>Viridiplantae</taxon>
        <taxon>Streptophyta</taxon>
        <taxon>Embryophyta</taxon>
        <taxon>Tracheophyta</taxon>
        <taxon>Spermatophyta</taxon>
        <taxon>Magnoliopsida</taxon>
        <taxon>eudicotyledons</taxon>
        <taxon>Gunneridae</taxon>
        <taxon>Pentapetalae</taxon>
        <taxon>rosids</taxon>
        <taxon>malvids</taxon>
        <taxon>Brassicales</taxon>
        <taxon>Brassicaceae</taxon>
        <taxon>Brassiceae</taxon>
        <taxon>Eruca</taxon>
    </lineage>
</organism>
<protein>
    <submittedName>
        <fullName evidence="8">Uncharacterized protein</fullName>
    </submittedName>
</protein>
<proteinExistence type="inferred from homology"/>
<dbReference type="GO" id="GO:0012505">
    <property type="term" value="C:endomembrane system"/>
    <property type="evidence" value="ECO:0007669"/>
    <property type="project" value="UniProtKB-SubCell"/>
</dbReference>
<evidence type="ECO:0000256" key="2">
    <source>
        <dbReference type="ARBA" id="ARBA00022692"/>
    </source>
</evidence>
<dbReference type="InterPro" id="IPR052222">
    <property type="entry name" value="DESIGUAL"/>
</dbReference>
<comment type="similarity">
    <text evidence="6">Belongs to the DESIGUAL family.</text>
</comment>
<evidence type="ECO:0000256" key="3">
    <source>
        <dbReference type="ARBA" id="ARBA00022729"/>
    </source>
</evidence>
<feature type="transmembrane region" description="Helical" evidence="7">
    <location>
        <begin position="119"/>
        <end position="139"/>
    </location>
</feature>
<comment type="subcellular location">
    <subcellularLocation>
        <location evidence="1">Endomembrane system</location>
        <topology evidence="1">Multi-pass membrane protein</topology>
    </subcellularLocation>
</comment>
<keyword evidence="9" id="KW-1185">Reference proteome</keyword>
<feature type="transmembrane region" description="Helical" evidence="7">
    <location>
        <begin position="39"/>
        <end position="59"/>
    </location>
</feature>
<evidence type="ECO:0000256" key="1">
    <source>
        <dbReference type="ARBA" id="ARBA00004127"/>
    </source>
</evidence>
<sequence>MTRIWDIVVIVGLDIAAAVLGILAGVSQNRVCSEPSQKAFWLGLSAQVILLISMLLEFFKDRPCLLSPREFKRSSFSKKFSCGILLLSGIVSTGANVAFGYGTYWNGKSQSSCGFKHHLLTIGGILCFFRALFSVAWYVSNTAKDEAAN</sequence>
<accession>A0ABC8LJB6</accession>
<keyword evidence="2 7" id="KW-0812">Transmembrane</keyword>
<dbReference type="Proteomes" id="UP001642260">
    <property type="component" value="Unassembled WGS sequence"/>
</dbReference>
<comment type="caution">
    <text evidence="8">The sequence shown here is derived from an EMBL/GenBank/DDBJ whole genome shotgun (WGS) entry which is preliminary data.</text>
</comment>
<evidence type="ECO:0000256" key="7">
    <source>
        <dbReference type="SAM" id="Phobius"/>
    </source>
</evidence>
<evidence type="ECO:0000256" key="6">
    <source>
        <dbReference type="ARBA" id="ARBA00029467"/>
    </source>
</evidence>
<gene>
    <name evidence="8" type="ORF">ERUC_LOCUS36115</name>
</gene>
<dbReference type="InterPro" id="IPR009606">
    <property type="entry name" value="DEAL/Modifying_wall_lignin1/2"/>
</dbReference>
<evidence type="ECO:0000256" key="4">
    <source>
        <dbReference type="ARBA" id="ARBA00022989"/>
    </source>
</evidence>
<evidence type="ECO:0000256" key="5">
    <source>
        <dbReference type="ARBA" id="ARBA00023136"/>
    </source>
</evidence>
<dbReference type="PANTHER" id="PTHR31769">
    <property type="entry name" value="OS07G0462200 PROTEIN-RELATED"/>
    <property type="match status" value="1"/>
</dbReference>
<keyword evidence="3" id="KW-0732">Signal</keyword>
<feature type="transmembrane region" description="Helical" evidence="7">
    <location>
        <begin position="80"/>
        <end position="99"/>
    </location>
</feature>
<keyword evidence="4 7" id="KW-1133">Transmembrane helix</keyword>
<reference evidence="8 9" key="1">
    <citation type="submission" date="2022-03" db="EMBL/GenBank/DDBJ databases">
        <authorList>
            <person name="Macdonald S."/>
            <person name="Ahmed S."/>
            <person name="Newling K."/>
        </authorList>
    </citation>
    <scope>NUCLEOTIDE SEQUENCE [LARGE SCALE GENOMIC DNA]</scope>
</reference>
<keyword evidence="5 7" id="KW-0472">Membrane</keyword>
<evidence type="ECO:0000313" key="8">
    <source>
        <dbReference type="EMBL" id="CAH8383632.1"/>
    </source>
</evidence>
<evidence type="ECO:0000313" key="9">
    <source>
        <dbReference type="Proteomes" id="UP001642260"/>
    </source>
</evidence>